<keyword evidence="2 6" id="KW-0238">DNA-binding</keyword>
<gene>
    <name evidence="6" type="ORF">CHA01nite_23380</name>
</gene>
<feature type="domain" description="HTH luxR-type" evidence="4">
    <location>
        <begin position="149"/>
        <end position="214"/>
    </location>
</feature>
<evidence type="ECO:0000259" key="5">
    <source>
        <dbReference type="PROSITE" id="PS50110"/>
    </source>
</evidence>
<dbReference type="GO" id="GO:0000160">
    <property type="term" value="P:phosphorelay signal transduction system"/>
    <property type="evidence" value="ECO:0007669"/>
    <property type="project" value="InterPro"/>
</dbReference>
<proteinExistence type="predicted"/>
<dbReference type="PROSITE" id="PS00622">
    <property type="entry name" value="HTH_LUXR_1"/>
    <property type="match status" value="1"/>
</dbReference>
<dbReference type="SMART" id="SM00448">
    <property type="entry name" value="REC"/>
    <property type="match status" value="1"/>
</dbReference>
<dbReference type="InterPro" id="IPR011006">
    <property type="entry name" value="CheY-like_superfamily"/>
</dbReference>
<dbReference type="PROSITE" id="PS50043">
    <property type="entry name" value="HTH_LUXR_2"/>
    <property type="match status" value="1"/>
</dbReference>
<dbReference type="SMART" id="SM00421">
    <property type="entry name" value="HTH_LUXR"/>
    <property type="match status" value="1"/>
</dbReference>
<dbReference type="SUPFAM" id="SSF52172">
    <property type="entry name" value="CheY-like"/>
    <property type="match status" value="1"/>
</dbReference>
<dbReference type="InterPro" id="IPR058245">
    <property type="entry name" value="NreC/VraR/RcsB-like_REC"/>
</dbReference>
<feature type="domain" description="Response regulatory" evidence="5">
    <location>
        <begin position="10"/>
        <end position="126"/>
    </location>
</feature>
<evidence type="ECO:0000256" key="2">
    <source>
        <dbReference type="ARBA" id="ARBA00023125"/>
    </source>
</evidence>
<dbReference type="GO" id="GO:0003677">
    <property type="term" value="F:DNA binding"/>
    <property type="evidence" value="ECO:0007669"/>
    <property type="project" value="UniProtKB-KW"/>
</dbReference>
<accession>A0A511YN25</accession>
<organism evidence="6 7">
    <name type="scientific">Chryseobacterium hagamense</name>
    <dbReference type="NCBI Taxonomy" id="395935"/>
    <lineage>
        <taxon>Bacteria</taxon>
        <taxon>Pseudomonadati</taxon>
        <taxon>Bacteroidota</taxon>
        <taxon>Flavobacteriia</taxon>
        <taxon>Flavobacteriales</taxon>
        <taxon>Weeksellaceae</taxon>
        <taxon>Chryseobacterium group</taxon>
        <taxon>Chryseobacterium</taxon>
    </lineage>
</organism>
<dbReference type="Pfam" id="PF00196">
    <property type="entry name" value="GerE"/>
    <property type="match status" value="1"/>
</dbReference>
<dbReference type="Gene3D" id="1.10.10.10">
    <property type="entry name" value="Winged helix-like DNA-binding domain superfamily/Winged helix DNA-binding domain"/>
    <property type="match status" value="1"/>
</dbReference>
<dbReference type="OrthoDB" id="1013073at2"/>
<dbReference type="CDD" id="cd17535">
    <property type="entry name" value="REC_NarL-like"/>
    <property type="match status" value="1"/>
</dbReference>
<keyword evidence="1 3" id="KW-0597">Phosphoprotein</keyword>
<dbReference type="PRINTS" id="PR00038">
    <property type="entry name" value="HTHLUXR"/>
</dbReference>
<feature type="modified residue" description="4-aspartylphosphate" evidence="3">
    <location>
        <position position="61"/>
    </location>
</feature>
<dbReference type="InterPro" id="IPR000792">
    <property type="entry name" value="Tscrpt_reg_LuxR_C"/>
</dbReference>
<dbReference type="Gene3D" id="3.40.50.2300">
    <property type="match status" value="1"/>
</dbReference>
<name>A0A511YN25_9FLAO</name>
<evidence type="ECO:0000313" key="7">
    <source>
        <dbReference type="Proteomes" id="UP000321863"/>
    </source>
</evidence>
<dbReference type="Pfam" id="PF00072">
    <property type="entry name" value="Response_reg"/>
    <property type="match status" value="1"/>
</dbReference>
<dbReference type="Proteomes" id="UP000321863">
    <property type="component" value="Unassembled WGS sequence"/>
</dbReference>
<dbReference type="PANTHER" id="PTHR45566">
    <property type="entry name" value="HTH-TYPE TRANSCRIPTIONAL REGULATOR YHJB-RELATED"/>
    <property type="match status" value="1"/>
</dbReference>
<reference evidence="6 7" key="1">
    <citation type="submission" date="2019-07" db="EMBL/GenBank/DDBJ databases">
        <title>Whole genome shotgun sequence of Chryseobacterium hagamense NBRC 105253.</title>
        <authorList>
            <person name="Hosoyama A."/>
            <person name="Uohara A."/>
            <person name="Ohji S."/>
            <person name="Ichikawa N."/>
        </authorList>
    </citation>
    <scope>NUCLEOTIDE SEQUENCE [LARGE SCALE GENOMIC DNA]</scope>
    <source>
        <strain evidence="6 7">NBRC 105253</strain>
    </source>
</reference>
<keyword evidence="7" id="KW-1185">Reference proteome</keyword>
<evidence type="ECO:0000256" key="3">
    <source>
        <dbReference type="PROSITE-ProRule" id="PRU00169"/>
    </source>
</evidence>
<dbReference type="InterPro" id="IPR016032">
    <property type="entry name" value="Sig_transdc_resp-reg_C-effctor"/>
</dbReference>
<dbReference type="AlphaFoldDB" id="A0A511YN25"/>
<dbReference type="InterPro" id="IPR036388">
    <property type="entry name" value="WH-like_DNA-bd_sf"/>
</dbReference>
<evidence type="ECO:0000313" key="6">
    <source>
        <dbReference type="EMBL" id="GEN76598.1"/>
    </source>
</evidence>
<dbReference type="InterPro" id="IPR001789">
    <property type="entry name" value="Sig_transdc_resp-reg_receiver"/>
</dbReference>
<comment type="caution">
    <text evidence="6">The sequence shown here is derived from an EMBL/GenBank/DDBJ whole genome shotgun (WGS) entry which is preliminary data.</text>
</comment>
<dbReference type="PROSITE" id="PS50110">
    <property type="entry name" value="RESPONSE_REGULATORY"/>
    <property type="match status" value="1"/>
</dbReference>
<dbReference type="PANTHER" id="PTHR45566:SF2">
    <property type="entry name" value="NARL SUBFAMILY"/>
    <property type="match status" value="1"/>
</dbReference>
<dbReference type="GO" id="GO:0006355">
    <property type="term" value="P:regulation of DNA-templated transcription"/>
    <property type="evidence" value="ECO:0007669"/>
    <property type="project" value="InterPro"/>
</dbReference>
<dbReference type="SUPFAM" id="SSF46894">
    <property type="entry name" value="C-terminal effector domain of the bipartite response regulators"/>
    <property type="match status" value="1"/>
</dbReference>
<evidence type="ECO:0000256" key="1">
    <source>
        <dbReference type="ARBA" id="ARBA00022553"/>
    </source>
</evidence>
<evidence type="ECO:0000259" key="4">
    <source>
        <dbReference type="PROSITE" id="PS50043"/>
    </source>
</evidence>
<dbReference type="InterPro" id="IPR051015">
    <property type="entry name" value="EvgA-like"/>
</dbReference>
<sequence length="214" mass="24611">MNRTDHKGIRFLLADDHSLIRQGLVFVLEDLEFEHEVFHASNLQKTMELINTQAIDIAIIDAHFPDGNSLSIIPEIKKLQPRIRILIFTGIDEEVHALKFINAGVNGFLSKLNEEDEIKEAIRKIIAHGEYISSKTQVLLLNSIKNPNLVNPFLSLTEREFQIAGMYREGLGNLEIANRLDIKQNTVSTLKRRIFDKLKIDNLVELIELYKNHY</sequence>
<dbReference type="CDD" id="cd06170">
    <property type="entry name" value="LuxR_C_like"/>
    <property type="match status" value="1"/>
</dbReference>
<protein>
    <submittedName>
        <fullName evidence="6">DNA-binding response regulator</fullName>
    </submittedName>
</protein>
<dbReference type="RefSeq" id="WP_146941632.1">
    <property type="nucleotide sequence ID" value="NZ_BJYJ01000011.1"/>
</dbReference>
<dbReference type="EMBL" id="BJYJ01000011">
    <property type="protein sequence ID" value="GEN76598.1"/>
    <property type="molecule type" value="Genomic_DNA"/>
</dbReference>